<dbReference type="AlphaFoldDB" id="A0A9W9WTQ7"/>
<sequence length="129" mass="13722">MGPSRTVCWQAERVALGGEAMESFADPQQAMFARAERGAEESRPGATPCIEDVMMGRMWVDGDLEPGEVQTEDNGSRPSMRGTGATGDAQDRASTSTPEVERGVGVRTDAHRELADEKKSMVTAAGFGS</sequence>
<dbReference type="GeneID" id="81628226"/>
<dbReference type="Proteomes" id="UP001148312">
    <property type="component" value="Unassembled WGS sequence"/>
</dbReference>
<dbReference type="EMBL" id="JAPWDQ010000012">
    <property type="protein sequence ID" value="KAJ5475310.1"/>
    <property type="molecule type" value="Genomic_DNA"/>
</dbReference>
<protein>
    <submittedName>
        <fullName evidence="2">Uncharacterized protein</fullName>
    </submittedName>
</protein>
<gene>
    <name evidence="2" type="ORF">N7539_008376</name>
</gene>
<organism evidence="2 3">
    <name type="scientific">Penicillium diatomitis</name>
    <dbReference type="NCBI Taxonomy" id="2819901"/>
    <lineage>
        <taxon>Eukaryota</taxon>
        <taxon>Fungi</taxon>
        <taxon>Dikarya</taxon>
        <taxon>Ascomycota</taxon>
        <taxon>Pezizomycotina</taxon>
        <taxon>Eurotiomycetes</taxon>
        <taxon>Eurotiomycetidae</taxon>
        <taxon>Eurotiales</taxon>
        <taxon>Aspergillaceae</taxon>
        <taxon>Penicillium</taxon>
    </lineage>
</organism>
<name>A0A9W9WTQ7_9EURO</name>
<reference evidence="2" key="1">
    <citation type="submission" date="2022-12" db="EMBL/GenBank/DDBJ databases">
        <authorList>
            <person name="Petersen C."/>
        </authorList>
    </citation>
    <scope>NUCLEOTIDE SEQUENCE</scope>
    <source>
        <strain evidence="2">IBT 30728</strain>
    </source>
</reference>
<evidence type="ECO:0000256" key="1">
    <source>
        <dbReference type="SAM" id="MobiDB-lite"/>
    </source>
</evidence>
<comment type="caution">
    <text evidence="2">The sequence shown here is derived from an EMBL/GenBank/DDBJ whole genome shotgun (WGS) entry which is preliminary data.</text>
</comment>
<reference evidence="2" key="2">
    <citation type="journal article" date="2023" name="IMA Fungus">
        <title>Comparative genomic study of the Penicillium genus elucidates a diverse pangenome and 15 lateral gene transfer events.</title>
        <authorList>
            <person name="Petersen C."/>
            <person name="Sorensen T."/>
            <person name="Nielsen M.R."/>
            <person name="Sondergaard T.E."/>
            <person name="Sorensen J.L."/>
            <person name="Fitzpatrick D.A."/>
            <person name="Frisvad J.C."/>
            <person name="Nielsen K.L."/>
        </authorList>
    </citation>
    <scope>NUCLEOTIDE SEQUENCE</scope>
    <source>
        <strain evidence="2">IBT 30728</strain>
    </source>
</reference>
<accession>A0A9W9WTQ7</accession>
<proteinExistence type="predicted"/>
<keyword evidence="3" id="KW-1185">Reference proteome</keyword>
<evidence type="ECO:0000313" key="3">
    <source>
        <dbReference type="Proteomes" id="UP001148312"/>
    </source>
</evidence>
<feature type="region of interest" description="Disordered" evidence="1">
    <location>
        <begin position="61"/>
        <end position="129"/>
    </location>
</feature>
<feature type="compositionally biased region" description="Basic and acidic residues" evidence="1">
    <location>
        <begin position="99"/>
        <end position="120"/>
    </location>
</feature>
<evidence type="ECO:0000313" key="2">
    <source>
        <dbReference type="EMBL" id="KAJ5475310.1"/>
    </source>
</evidence>
<dbReference type="RefSeq" id="XP_056787068.1">
    <property type="nucleotide sequence ID" value="XM_056937976.1"/>
</dbReference>